<protein>
    <recommendedName>
        <fullName evidence="2">Transposase, Ptta/En/Spm, transposase, Tnp1/En/Spm-like protein</fullName>
    </recommendedName>
</protein>
<gene>
    <name evidence="1" type="ORF">Tci_879050</name>
</gene>
<sequence>ESSDEDTSNSDNEDEEYAMAVKEFKNFFKR</sequence>
<accession>A0A699TD09</accession>
<evidence type="ECO:0000313" key="1">
    <source>
        <dbReference type="EMBL" id="GFD07081.1"/>
    </source>
</evidence>
<organism evidence="1">
    <name type="scientific">Tanacetum cinerariifolium</name>
    <name type="common">Dalmatian daisy</name>
    <name type="synonym">Chrysanthemum cinerariifolium</name>
    <dbReference type="NCBI Taxonomy" id="118510"/>
    <lineage>
        <taxon>Eukaryota</taxon>
        <taxon>Viridiplantae</taxon>
        <taxon>Streptophyta</taxon>
        <taxon>Embryophyta</taxon>
        <taxon>Tracheophyta</taxon>
        <taxon>Spermatophyta</taxon>
        <taxon>Magnoliopsida</taxon>
        <taxon>eudicotyledons</taxon>
        <taxon>Gunneridae</taxon>
        <taxon>Pentapetalae</taxon>
        <taxon>asterids</taxon>
        <taxon>campanulids</taxon>
        <taxon>Asterales</taxon>
        <taxon>Asteraceae</taxon>
        <taxon>Asteroideae</taxon>
        <taxon>Anthemideae</taxon>
        <taxon>Anthemidinae</taxon>
        <taxon>Tanacetum</taxon>
    </lineage>
</organism>
<proteinExistence type="predicted"/>
<comment type="caution">
    <text evidence="1">The sequence shown here is derived from an EMBL/GenBank/DDBJ whole genome shotgun (WGS) entry which is preliminary data.</text>
</comment>
<evidence type="ECO:0008006" key="2">
    <source>
        <dbReference type="Google" id="ProtNLM"/>
    </source>
</evidence>
<reference evidence="1" key="1">
    <citation type="journal article" date="2019" name="Sci. Rep.">
        <title>Draft genome of Tanacetum cinerariifolium, the natural source of mosquito coil.</title>
        <authorList>
            <person name="Yamashiro T."/>
            <person name="Shiraishi A."/>
            <person name="Satake H."/>
            <person name="Nakayama K."/>
        </authorList>
    </citation>
    <scope>NUCLEOTIDE SEQUENCE</scope>
</reference>
<feature type="non-terminal residue" evidence="1">
    <location>
        <position position="1"/>
    </location>
</feature>
<dbReference type="EMBL" id="BKCJ011229162">
    <property type="protein sequence ID" value="GFD07081.1"/>
    <property type="molecule type" value="Genomic_DNA"/>
</dbReference>
<name>A0A699TD09_TANCI</name>
<dbReference type="AlphaFoldDB" id="A0A699TD09"/>